<feature type="non-terminal residue" evidence="1">
    <location>
        <position position="105"/>
    </location>
</feature>
<dbReference type="CDD" id="cd04301">
    <property type="entry name" value="NAT_SF"/>
    <property type="match status" value="1"/>
</dbReference>
<dbReference type="Gene3D" id="3.40.630.30">
    <property type="match status" value="1"/>
</dbReference>
<proteinExistence type="predicted"/>
<evidence type="ECO:0000313" key="1">
    <source>
        <dbReference type="EMBL" id="GMR30060.1"/>
    </source>
</evidence>
<dbReference type="SUPFAM" id="SSF55729">
    <property type="entry name" value="Acyl-CoA N-acyltransferases (Nat)"/>
    <property type="match status" value="1"/>
</dbReference>
<reference evidence="2" key="1">
    <citation type="submission" date="2022-10" db="EMBL/GenBank/DDBJ databases">
        <title>Genome assembly of Pristionchus species.</title>
        <authorList>
            <person name="Yoshida K."/>
            <person name="Sommer R.J."/>
        </authorList>
    </citation>
    <scope>NUCLEOTIDE SEQUENCE [LARGE SCALE GENOMIC DNA]</scope>
    <source>
        <strain evidence="2">RS5460</strain>
    </source>
</reference>
<dbReference type="PANTHER" id="PTHR20905">
    <property type="entry name" value="N-ACETYLTRANSFERASE-RELATED"/>
    <property type="match status" value="1"/>
</dbReference>
<sequence>EVLRRELSFVHPDHQRQGIAQHMVHLGLDYDQFRASGFDGITSEASSIANQTLLMKNGYEELARSKKFVSIIFVFLEDYTRSDGRPVVFPDATEAVKLMYLDLKK</sequence>
<evidence type="ECO:0008006" key="3">
    <source>
        <dbReference type="Google" id="ProtNLM"/>
    </source>
</evidence>
<evidence type="ECO:0000313" key="2">
    <source>
        <dbReference type="Proteomes" id="UP001328107"/>
    </source>
</evidence>
<dbReference type="EMBL" id="BTRK01000001">
    <property type="protein sequence ID" value="GMR30060.1"/>
    <property type="molecule type" value="Genomic_DNA"/>
</dbReference>
<dbReference type="Proteomes" id="UP001328107">
    <property type="component" value="Unassembled WGS sequence"/>
</dbReference>
<protein>
    <recommendedName>
        <fullName evidence="3">N-acetyltransferase domain-containing protein</fullName>
    </recommendedName>
</protein>
<organism evidence="1 2">
    <name type="scientific">Pristionchus mayeri</name>
    <dbReference type="NCBI Taxonomy" id="1317129"/>
    <lineage>
        <taxon>Eukaryota</taxon>
        <taxon>Metazoa</taxon>
        <taxon>Ecdysozoa</taxon>
        <taxon>Nematoda</taxon>
        <taxon>Chromadorea</taxon>
        <taxon>Rhabditida</taxon>
        <taxon>Rhabditina</taxon>
        <taxon>Diplogasteromorpha</taxon>
        <taxon>Diplogasteroidea</taxon>
        <taxon>Neodiplogasteridae</taxon>
        <taxon>Pristionchus</taxon>
    </lineage>
</organism>
<dbReference type="InterPro" id="IPR016181">
    <property type="entry name" value="Acyl_CoA_acyltransferase"/>
</dbReference>
<gene>
    <name evidence="1" type="ORF">PMAYCL1PPCAC_00255</name>
</gene>
<comment type="caution">
    <text evidence="1">The sequence shown here is derived from an EMBL/GenBank/DDBJ whole genome shotgun (WGS) entry which is preliminary data.</text>
</comment>
<keyword evidence="2" id="KW-1185">Reference proteome</keyword>
<feature type="non-terminal residue" evidence="1">
    <location>
        <position position="1"/>
    </location>
</feature>
<dbReference type="GO" id="GO:0008080">
    <property type="term" value="F:N-acetyltransferase activity"/>
    <property type="evidence" value="ECO:0007669"/>
    <property type="project" value="TreeGrafter"/>
</dbReference>
<dbReference type="AlphaFoldDB" id="A0AAN4Z3L8"/>
<name>A0AAN4Z3L8_9BILA</name>
<dbReference type="PANTHER" id="PTHR20905:SF30">
    <property type="entry name" value="N-ACETYLTRANSFERASE DOMAIN-CONTAINING PROTEIN"/>
    <property type="match status" value="1"/>
</dbReference>
<accession>A0AAN4Z3L8</accession>